<dbReference type="OrthoDB" id="258627at2759"/>
<dbReference type="GO" id="GO:0005737">
    <property type="term" value="C:cytoplasm"/>
    <property type="evidence" value="ECO:0007669"/>
    <property type="project" value="TreeGrafter"/>
</dbReference>
<dbReference type="InterPro" id="IPR051316">
    <property type="entry name" value="Zinc-reg_GTPase_activator"/>
</dbReference>
<dbReference type="InterPro" id="IPR027417">
    <property type="entry name" value="P-loop_NTPase"/>
</dbReference>
<dbReference type="SUPFAM" id="SSF52540">
    <property type="entry name" value="P-loop containing nucleoside triphosphate hydrolases"/>
    <property type="match status" value="1"/>
</dbReference>
<dbReference type="GO" id="GO:0000166">
    <property type="term" value="F:nucleotide binding"/>
    <property type="evidence" value="ECO:0007669"/>
    <property type="project" value="UniProtKB-KW"/>
</dbReference>
<feature type="domain" description="CobW C-terminal" evidence="7">
    <location>
        <begin position="287"/>
        <end position="374"/>
    </location>
</feature>
<evidence type="ECO:0000256" key="2">
    <source>
        <dbReference type="ARBA" id="ARBA00022801"/>
    </source>
</evidence>
<name>A0A448ZQB0_9STRA</name>
<dbReference type="InterPro" id="IPR036627">
    <property type="entry name" value="CobW-likC_sf"/>
</dbReference>
<dbReference type="PANTHER" id="PTHR13748">
    <property type="entry name" value="COBW-RELATED"/>
    <property type="match status" value="1"/>
</dbReference>
<dbReference type="PANTHER" id="PTHR13748:SF62">
    <property type="entry name" value="COBW DOMAIN-CONTAINING PROTEIN"/>
    <property type="match status" value="1"/>
</dbReference>
<dbReference type="InterPro" id="IPR003495">
    <property type="entry name" value="CobW/HypB/UreG_nucleotide-bd"/>
</dbReference>
<keyword evidence="9" id="KW-1185">Reference proteome</keyword>
<evidence type="ECO:0000256" key="3">
    <source>
        <dbReference type="ARBA" id="ARBA00023186"/>
    </source>
</evidence>
<reference evidence="8 9" key="1">
    <citation type="submission" date="2019-01" db="EMBL/GenBank/DDBJ databases">
        <authorList>
            <person name="Ferrante I. M."/>
        </authorList>
    </citation>
    <scope>NUCLEOTIDE SEQUENCE [LARGE SCALE GENOMIC DNA]</scope>
    <source>
        <strain evidence="8 9">B856</strain>
    </source>
</reference>
<evidence type="ECO:0000259" key="6">
    <source>
        <dbReference type="Pfam" id="PF02492"/>
    </source>
</evidence>
<evidence type="ECO:0000313" key="8">
    <source>
        <dbReference type="EMBL" id="VEU44229.1"/>
    </source>
</evidence>
<dbReference type="Gene3D" id="3.40.50.300">
    <property type="entry name" value="P-loop containing nucleotide triphosphate hydrolases"/>
    <property type="match status" value="1"/>
</dbReference>
<evidence type="ECO:0000313" key="9">
    <source>
        <dbReference type="Proteomes" id="UP000291116"/>
    </source>
</evidence>
<evidence type="ECO:0000256" key="5">
    <source>
        <dbReference type="ARBA" id="ARBA00049117"/>
    </source>
</evidence>
<dbReference type="Pfam" id="PF02492">
    <property type="entry name" value="cobW"/>
    <property type="match status" value="1"/>
</dbReference>
<feature type="domain" description="CobW/HypB/UreG nucleotide-binding" evidence="6">
    <location>
        <begin position="49"/>
        <end position="233"/>
    </location>
</feature>
<proteinExistence type="inferred from homology"/>
<keyword evidence="1" id="KW-0547">Nucleotide-binding</keyword>
<dbReference type="SUPFAM" id="SSF90002">
    <property type="entry name" value="Hypothetical protein YjiA, C-terminal domain"/>
    <property type="match status" value="1"/>
</dbReference>
<dbReference type="Gene3D" id="3.30.1220.10">
    <property type="entry name" value="CobW-like, C-terminal domain"/>
    <property type="match status" value="1"/>
</dbReference>
<comment type="similarity">
    <text evidence="4">Belongs to the SIMIBI class G3E GTPase family. ZNG1 subfamily.</text>
</comment>
<dbReference type="InterPro" id="IPR011629">
    <property type="entry name" value="CobW-like_C"/>
</dbReference>
<dbReference type="AlphaFoldDB" id="A0A448ZQB0"/>
<gene>
    <name evidence="8" type="ORF">PSNMU_V1.4_AUG-EV-PASAV3_0113130</name>
</gene>
<organism evidence="8 9">
    <name type="scientific">Pseudo-nitzschia multistriata</name>
    <dbReference type="NCBI Taxonomy" id="183589"/>
    <lineage>
        <taxon>Eukaryota</taxon>
        <taxon>Sar</taxon>
        <taxon>Stramenopiles</taxon>
        <taxon>Ochrophyta</taxon>
        <taxon>Bacillariophyta</taxon>
        <taxon>Bacillariophyceae</taxon>
        <taxon>Bacillariophycidae</taxon>
        <taxon>Bacillariales</taxon>
        <taxon>Bacillariaceae</taxon>
        <taxon>Pseudo-nitzschia</taxon>
    </lineage>
</organism>
<dbReference type="Proteomes" id="UP000291116">
    <property type="component" value="Unassembled WGS sequence"/>
</dbReference>
<evidence type="ECO:0000256" key="4">
    <source>
        <dbReference type="ARBA" id="ARBA00034320"/>
    </source>
</evidence>
<evidence type="ECO:0000259" key="7">
    <source>
        <dbReference type="Pfam" id="PF07683"/>
    </source>
</evidence>
<dbReference type="GO" id="GO:0016787">
    <property type="term" value="F:hydrolase activity"/>
    <property type="evidence" value="ECO:0007669"/>
    <property type="project" value="UniProtKB-KW"/>
</dbReference>
<comment type="catalytic activity">
    <reaction evidence="5">
        <text>GTP + H2O = GDP + phosphate + H(+)</text>
        <dbReference type="Rhea" id="RHEA:19669"/>
        <dbReference type="ChEBI" id="CHEBI:15377"/>
        <dbReference type="ChEBI" id="CHEBI:15378"/>
        <dbReference type="ChEBI" id="CHEBI:37565"/>
        <dbReference type="ChEBI" id="CHEBI:43474"/>
        <dbReference type="ChEBI" id="CHEBI:58189"/>
    </reaction>
    <physiologicalReaction direction="left-to-right" evidence="5">
        <dbReference type="Rhea" id="RHEA:19670"/>
    </physiologicalReaction>
</comment>
<dbReference type="Pfam" id="PF07683">
    <property type="entry name" value="CobW_C"/>
    <property type="match status" value="1"/>
</dbReference>
<evidence type="ECO:0008006" key="10">
    <source>
        <dbReference type="Google" id="ProtNLM"/>
    </source>
</evidence>
<keyword evidence="2" id="KW-0378">Hydrolase</keyword>
<sequence length="440" mass="49481">MIVLSPICKELEEFTPYPFYFLQMEAEKKKQKTEHKGGMFSSTPPKIVPVTVLTGFLGSGKTTLLNHILNDGNHGMKFAIIENEFGEVGVDENILSENADEEVIEVMNGCICCTVRGDLVVALKKLYDRVEKFDGVIIETTGLADPAPVVQTFFVDEDVKAKYRLDAVITVVDAKHIMARLKEEKPEGVENESVEQIAFADKVLLNKIDLVPDAEELAKIEGEIKKINPAAAIKRTQHSKLDPKELLNIQAFELDRVLEFEPDFLDEDGEHMHDETVTSVALKVKGDPLNVNLMQRWIQRLVTEDGANLYRYKGVLAVKGMDEKFVFQGVGMIFSGGFDEQPWKEPEEERESRFVFIGKNLNHEFLREGFMACRVTDKLRFEIGQEVEANVGEFTKGVVVKHWDEGNAYRIQLNNDAKVNVWAPIDIDAYVRAPGSGGKA</sequence>
<evidence type="ECO:0000256" key="1">
    <source>
        <dbReference type="ARBA" id="ARBA00022741"/>
    </source>
</evidence>
<dbReference type="EMBL" id="CAACVS010000631">
    <property type="protein sequence ID" value="VEU44229.1"/>
    <property type="molecule type" value="Genomic_DNA"/>
</dbReference>
<accession>A0A448ZQB0</accession>
<keyword evidence="3" id="KW-0143">Chaperone</keyword>
<dbReference type="CDD" id="cd03112">
    <property type="entry name" value="CobW-like"/>
    <property type="match status" value="1"/>
</dbReference>
<protein>
    <recommendedName>
        <fullName evidence="10">CobW C-terminal domain-containing protein</fullName>
    </recommendedName>
</protein>